<dbReference type="PANTHER" id="PTHR30024">
    <property type="entry name" value="ALIPHATIC SULFONATES-BINDING PROTEIN-RELATED"/>
    <property type="match status" value="1"/>
</dbReference>
<dbReference type="AlphaFoldDB" id="A0A7W7SIZ5"/>
<dbReference type="NCBIfam" id="TIGR01728">
    <property type="entry name" value="SsuA_fam"/>
    <property type="match status" value="1"/>
</dbReference>
<dbReference type="EMBL" id="JACHJR010000001">
    <property type="protein sequence ID" value="MBB4950156.1"/>
    <property type="molecule type" value="Genomic_DNA"/>
</dbReference>
<dbReference type="GO" id="GO:0042626">
    <property type="term" value="F:ATPase-coupled transmembrane transporter activity"/>
    <property type="evidence" value="ECO:0007669"/>
    <property type="project" value="InterPro"/>
</dbReference>
<protein>
    <submittedName>
        <fullName evidence="9">NitT/TauT family transport system substrate-binding protein</fullName>
    </submittedName>
</protein>
<sequence length="374" mass="38505">MTSHQFLPGRARRTAVAAVATLTALGLLTACGYGSAKSEDKAPAAASSAGGAKLSADTVKIGYFANLTHGTPLVGLKEGLIQKELGATQIKTQIFNAGPAEIEALNAGSIDIGWIGPSPAINGFTKSNGEALKIIGGSASGGVRLVVNPDKIKSVDDLKGKKIATPQIGNTQDVALLSFLAGKGWKVDANSGAGDVSVVRSDNKVTPDAYKSGSIDGAWVPEPTASKLVTLGAKELLNEKSLWPDNKFVITNIIVSQKFLKEHPDVVEAVLRGSVNTNAFIKANPAKAKEAANAAIKEAAGNALEPAVLDPAWADIDFIDDPLAATLQKEADNAVTAGLLKKPSLNGIYDLTLLNKVLKAKSQAAVADAGLGTK</sequence>
<evidence type="ECO:0000256" key="5">
    <source>
        <dbReference type="ARBA" id="ARBA00022475"/>
    </source>
</evidence>
<keyword evidence="10" id="KW-1185">Reference proteome</keyword>
<evidence type="ECO:0000256" key="8">
    <source>
        <dbReference type="ARBA" id="ARBA00023136"/>
    </source>
</evidence>
<comment type="similarity">
    <text evidence="3">Belongs to the bacterial solute-binding protein SsuA/TauA family.</text>
</comment>
<accession>A0A7W7SIZ5</accession>
<reference evidence="9 10" key="1">
    <citation type="submission" date="2020-08" db="EMBL/GenBank/DDBJ databases">
        <title>Sequencing the genomes of 1000 actinobacteria strains.</title>
        <authorList>
            <person name="Klenk H.-P."/>
        </authorList>
    </citation>
    <scope>NUCLEOTIDE SEQUENCE [LARGE SCALE GENOMIC DNA]</scope>
    <source>
        <strain evidence="9 10">DSM 44786</strain>
    </source>
</reference>
<proteinExistence type="inferred from homology"/>
<dbReference type="InterPro" id="IPR044527">
    <property type="entry name" value="NrtA/CpmA_ABC-bd_dom"/>
</dbReference>
<keyword evidence="4" id="KW-0813">Transport</keyword>
<evidence type="ECO:0000256" key="1">
    <source>
        <dbReference type="ARBA" id="ARBA00004418"/>
    </source>
</evidence>
<dbReference type="SUPFAM" id="SSF53850">
    <property type="entry name" value="Periplasmic binding protein-like II"/>
    <property type="match status" value="1"/>
</dbReference>
<evidence type="ECO:0000256" key="3">
    <source>
        <dbReference type="ARBA" id="ARBA00010742"/>
    </source>
</evidence>
<name>A0A7W7SIZ5_9ACTN</name>
<dbReference type="PANTHER" id="PTHR30024:SF47">
    <property type="entry name" value="TAURINE-BINDING PERIPLASMIC PROTEIN"/>
    <property type="match status" value="1"/>
</dbReference>
<dbReference type="InterPro" id="IPR010067">
    <property type="entry name" value="ABC_SsuA_sub-bd"/>
</dbReference>
<evidence type="ECO:0000313" key="10">
    <source>
        <dbReference type="Proteomes" id="UP000573327"/>
    </source>
</evidence>
<comment type="caution">
    <text evidence="9">The sequence shown here is derived from an EMBL/GenBank/DDBJ whole genome shotgun (WGS) entry which is preliminary data.</text>
</comment>
<dbReference type="Proteomes" id="UP000573327">
    <property type="component" value="Unassembled WGS sequence"/>
</dbReference>
<evidence type="ECO:0000256" key="6">
    <source>
        <dbReference type="ARBA" id="ARBA00022519"/>
    </source>
</evidence>
<dbReference type="GO" id="GO:0042597">
    <property type="term" value="C:periplasmic space"/>
    <property type="evidence" value="ECO:0007669"/>
    <property type="project" value="UniProtKB-SubCell"/>
</dbReference>
<organism evidence="9 10">
    <name type="scientific">Kitasatospora gansuensis</name>
    <dbReference type="NCBI Taxonomy" id="258050"/>
    <lineage>
        <taxon>Bacteria</taxon>
        <taxon>Bacillati</taxon>
        <taxon>Actinomycetota</taxon>
        <taxon>Actinomycetes</taxon>
        <taxon>Kitasatosporales</taxon>
        <taxon>Streptomycetaceae</taxon>
        <taxon>Kitasatospora</taxon>
    </lineage>
</organism>
<dbReference type="RefSeq" id="WP_184921103.1">
    <property type="nucleotide sequence ID" value="NZ_JACHJR010000001.1"/>
</dbReference>
<dbReference type="Gene3D" id="3.40.190.10">
    <property type="entry name" value="Periplasmic binding protein-like II"/>
    <property type="match status" value="2"/>
</dbReference>
<keyword evidence="8" id="KW-0472">Membrane</keyword>
<dbReference type="GO" id="GO:0005886">
    <property type="term" value="C:plasma membrane"/>
    <property type="evidence" value="ECO:0007669"/>
    <property type="project" value="UniProtKB-SubCell"/>
</dbReference>
<evidence type="ECO:0000256" key="2">
    <source>
        <dbReference type="ARBA" id="ARBA00004533"/>
    </source>
</evidence>
<comment type="subcellular location">
    <subcellularLocation>
        <location evidence="2">Cell inner membrane</location>
    </subcellularLocation>
    <subcellularLocation>
        <location evidence="1">Periplasm</location>
    </subcellularLocation>
</comment>
<keyword evidence="7" id="KW-0732">Signal</keyword>
<evidence type="ECO:0000256" key="7">
    <source>
        <dbReference type="ARBA" id="ARBA00022729"/>
    </source>
</evidence>
<keyword evidence="5" id="KW-1003">Cell membrane</keyword>
<gene>
    <name evidence="9" type="ORF">F4556_005691</name>
</gene>
<evidence type="ECO:0000313" key="9">
    <source>
        <dbReference type="EMBL" id="MBB4950156.1"/>
    </source>
</evidence>
<evidence type="ECO:0000256" key="4">
    <source>
        <dbReference type="ARBA" id="ARBA00022448"/>
    </source>
</evidence>
<dbReference type="Pfam" id="PF13379">
    <property type="entry name" value="NMT1_2"/>
    <property type="match status" value="1"/>
</dbReference>
<keyword evidence="6" id="KW-0997">Cell inner membrane</keyword>
<dbReference type="CDD" id="cd13553">
    <property type="entry name" value="PBP2_NrtA_CpmA_like"/>
    <property type="match status" value="1"/>
</dbReference>